<feature type="domain" description="EF-hand" evidence="4">
    <location>
        <begin position="790"/>
        <end position="825"/>
    </location>
</feature>
<keyword evidence="2" id="KW-0175">Coiled coil</keyword>
<proteinExistence type="predicted"/>
<feature type="compositionally biased region" description="Basic and acidic residues" evidence="3">
    <location>
        <begin position="767"/>
        <end position="781"/>
    </location>
</feature>
<dbReference type="EMBL" id="BRXY01000236">
    <property type="protein sequence ID" value="GMH79694.1"/>
    <property type="molecule type" value="Genomic_DNA"/>
</dbReference>
<dbReference type="InterPro" id="IPR011992">
    <property type="entry name" value="EF-hand-dom_pair"/>
</dbReference>
<reference evidence="6" key="1">
    <citation type="journal article" date="2023" name="Commun. Biol.">
        <title>Genome analysis of Parmales, the sister group of diatoms, reveals the evolutionary specialization of diatoms from phago-mixotrophs to photoautotrophs.</title>
        <authorList>
            <person name="Ban H."/>
            <person name="Sato S."/>
            <person name="Yoshikawa S."/>
            <person name="Yamada K."/>
            <person name="Nakamura Y."/>
            <person name="Ichinomiya M."/>
            <person name="Sato N."/>
            <person name="Blanc-Mathieu R."/>
            <person name="Endo H."/>
            <person name="Kuwata A."/>
            <person name="Ogata H."/>
        </authorList>
    </citation>
    <scope>NUCLEOTIDE SEQUENCE [LARGE SCALE GENOMIC DNA]</scope>
    <source>
        <strain evidence="6">NIES 3701</strain>
    </source>
</reference>
<dbReference type="SUPFAM" id="SSF47473">
    <property type="entry name" value="EF-hand"/>
    <property type="match status" value="1"/>
</dbReference>
<dbReference type="PROSITE" id="PS50222">
    <property type="entry name" value="EF_HAND_2"/>
    <property type="match status" value="1"/>
</dbReference>
<organism evidence="5 6">
    <name type="scientific">Triparma strigata</name>
    <dbReference type="NCBI Taxonomy" id="1606541"/>
    <lineage>
        <taxon>Eukaryota</taxon>
        <taxon>Sar</taxon>
        <taxon>Stramenopiles</taxon>
        <taxon>Ochrophyta</taxon>
        <taxon>Bolidophyceae</taxon>
        <taxon>Parmales</taxon>
        <taxon>Triparmaceae</taxon>
        <taxon>Triparma</taxon>
    </lineage>
</organism>
<keyword evidence="6" id="KW-1185">Reference proteome</keyword>
<feature type="region of interest" description="Disordered" evidence="3">
    <location>
        <begin position="208"/>
        <end position="429"/>
    </location>
</feature>
<feature type="compositionally biased region" description="Basic and acidic residues" evidence="3">
    <location>
        <begin position="315"/>
        <end position="355"/>
    </location>
</feature>
<dbReference type="Proteomes" id="UP001165085">
    <property type="component" value="Unassembled WGS sequence"/>
</dbReference>
<feature type="region of interest" description="Disordered" evidence="3">
    <location>
        <begin position="470"/>
        <end position="501"/>
    </location>
</feature>
<dbReference type="PROSITE" id="PS00018">
    <property type="entry name" value="EF_HAND_1"/>
    <property type="match status" value="1"/>
</dbReference>
<evidence type="ECO:0000313" key="5">
    <source>
        <dbReference type="EMBL" id="GMH79694.1"/>
    </source>
</evidence>
<feature type="region of interest" description="Disordered" evidence="3">
    <location>
        <begin position="588"/>
        <end position="608"/>
    </location>
</feature>
<feature type="compositionally biased region" description="Basic and acidic residues" evidence="3">
    <location>
        <begin position="290"/>
        <end position="307"/>
    </location>
</feature>
<feature type="compositionally biased region" description="Basic and acidic residues" evidence="3">
    <location>
        <begin position="378"/>
        <end position="392"/>
    </location>
</feature>
<gene>
    <name evidence="5" type="ORF">TrST_g7913</name>
</gene>
<feature type="coiled-coil region" evidence="2">
    <location>
        <begin position="861"/>
        <end position="902"/>
    </location>
</feature>
<sequence>MSLSTVTVTYPLNLLPLKNPPSQPPSSAHVTQTLTKSDLTITYPIPSGDELDEMPVGKLCELGLAMTEYREWAEANKAAKFKSGAVTVSIKGATLHSKPLKMDWLCEDVGIVHSTELVVTDADVNGKVKAHRSSSFVMMEGLIAKGGESSALMEAREEQNRVEQQQKSELERQQAALLQDQRMASERLRLEKQRLEVETMKQRAEEQAEERKLQVERARVQAAGRQEHDARQGKLNDQMKEVETQREQLKREKEEREKRKMGREQQEMKDQMEELRAQKQAMAEQARQLEQMRREQEEEMQREKDNMRQSQSEALRIEREKLRLEEDRIKQEDEMRKIALENERRKDLASDKFNEPLDLGASKLKEKSRASKFQSKNSIKDQLLKKSSKTEEEGGAPQDLNVPPPVPEEPKPDPISLEPWTDTAPPAVPAFAERGTFGRVSEMPKDELAIERRLALWDLLDEVSSQMPKSLVASTRNPDRKVDHKKHTAPPVTLPPSSSGAQSSNQLFVAKIKEALDRDAVLYGKGYSTAVQLHMKEVQAGTGTGKKKRSWGKKKAADDKIPGVIRILEQVVTYDVLVHLMGKWEEDEKTKKSIAHESSPPRRASKMEKPIPRKTLSIAYEQVVQEIDISAMTPPSVVLKQFVDKIEPSLMSSWDDKAVKKSIEEQLLSARAELMRAETRRIEEIVQAHSDKLQTVGEIKSYSDETIGDLNAMPKTEEELSPERETACKQIAKNILKVKRELRKKQKRRMTISANRPLLPPELLDPNSKEAKKALKEKEKKEKDASIFDKDEISMEELFAYVDKDGDGSIDEKEWGVFMVIRKKMQQKGIDERNKLIKTQDMLKEKLKNAPPEIQQQDLKYREYANKKKALVEKVETIMKQNEVMKEQITEAEQRKKDKDKDAKPSELVERFSKVIIERGLDEFERILNGAILDDSDDEDDYVTHSALKLTLQMMNIDYKQFNIKDILAFFGKYNRGVVTKKGCVDGIKVFSVKASDENTGQ</sequence>
<dbReference type="GO" id="GO:0005509">
    <property type="term" value="F:calcium ion binding"/>
    <property type="evidence" value="ECO:0007669"/>
    <property type="project" value="InterPro"/>
</dbReference>
<evidence type="ECO:0000256" key="2">
    <source>
        <dbReference type="SAM" id="Coils"/>
    </source>
</evidence>
<protein>
    <recommendedName>
        <fullName evidence="4">EF-hand domain-containing protein</fullName>
    </recommendedName>
</protein>
<dbReference type="AlphaFoldDB" id="A0A9W7AXB0"/>
<evidence type="ECO:0000256" key="1">
    <source>
        <dbReference type="ARBA" id="ARBA00022837"/>
    </source>
</evidence>
<feature type="region of interest" description="Disordered" evidence="3">
    <location>
        <begin position="746"/>
        <end position="781"/>
    </location>
</feature>
<accession>A0A9W7AXB0</accession>
<keyword evidence="1" id="KW-0106">Calcium</keyword>
<evidence type="ECO:0000259" key="4">
    <source>
        <dbReference type="PROSITE" id="PS50222"/>
    </source>
</evidence>
<name>A0A9W7AXB0_9STRA</name>
<dbReference type="InterPro" id="IPR002048">
    <property type="entry name" value="EF_hand_dom"/>
</dbReference>
<feature type="compositionally biased region" description="Basic and acidic residues" evidence="3">
    <location>
        <begin position="208"/>
        <end position="277"/>
    </location>
</feature>
<evidence type="ECO:0000256" key="3">
    <source>
        <dbReference type="SAM" id="MobiDB-lite"/>
    </source>
</evidence>
<comment type="caution">
    <text evidence="5">The sequence shown here is derived from an EMBL/GenBank/DDBJ whole genome shotgun (WGS) entry which is preliminary data.</text>
</comment>
<dbReference type="InterPro" id="IPR018247">
    <property type="entry name" value="EF_Hand_1_Ca_BS"/>
</dbReference>
<dbReference type="Gene3D" id="1.10.238.10">
    <property type="entry name" value="EF-hand"/>
    <property type="match status" value="1"/>
</dbReference>
<evidence type="ECO:0000313" key="6">
    <source>
        <dbReference type="Proteomes" id="UP001165085"/>
    </source>
</evidence>
<dbReference type="OrthoDB" id="224055at2759"/>